<evidence type="ECO:0000313" key="5">
    <source>
        <dbReference type="EMBL" id="KIY70787.1"/>
    </source>
</evidence>
<evidence type="ECO:0008006" key="7">
    <source>
        <dbReference type="Google" id="ProtNLM"/>
    </source>
</evidence>
<feature type="region of interest" description="Disordered" evidence="2">
    <location>
        <begin position="301"/>
        <end position="378"/>
    </location>
</feature>
<dbReference type="Pfam" id="PF13598">
    <property type="entry name" value="DUF4139"/>
    <property type="match status" value="1"/>
</dbReference>
<evidence type="ECO:0000313" key="6">
    <source>
        <dbReference type="Proteomes" id="UP000054007"/>
    </source>
</evidence>
<feature type="compositionally biased region" description="Low complexity" evidence="2">
    <location>
        <begin position="361"/>
        <end position="373"/>
    </location>
</feature>
<dbReference type="OrthoDB" id="10068793at2759"/>
<dbReference type="PANTHER" id="PTHR31005">
    <property type="entry name" value="DUF4139 DOMAIN-CONTAINING PROTEIN"/>
    <property type="match status" value="1"/>
</dbReference>
<dbReference type="EMBL" id="KN880463">
    <property type="protein sequence ID" value="KIY70787.1"/>
    <property type="molecule type" value="Genomic_DNA"/>
</dbReference>
<feature type="domain" description="DUF4140" evidence="4">
    <location>
        <begin position="16"/>
        <end position="111"/>
    </location>
</feature>
<dbReference type="InterPro" id="IPR011935">
    <property type="entry name" value="CHP02231"/>
</dbReference>
<dbReference type="InterPro" id="IPR037291">
    <property type="entry name" value="DUF4139"/>
</dbReference>
<organism evidence="5 6">
    <name type="scientific">Cylindrobasidium torrendii FP15055 ss-10</name>
    <dbReference type="NCBI Taxonomy" id="1314674"/>
    <lineage>
        <taxon>Eukaryota</taxon>
        <taxon>Fungi</taxon>
        <taxon>Dikarya</taxon>
        <taxon>Basidiomycota</taxon>
        <taxon>Agaricomycotina</taxon>
        <taxon>Agaricomycetes</taxon>
        <taxon>Agaricomycetidae</taxon>
        <taxon>Agaricales</taxon>
        <taxon>Marasmiineae</taxon>
        <taxon>Physalacriaceae</taxon>
        <taxon>Cylindrobasidium</taxon>
    </lineage>
</organism>
<feature type="compositionally biased region" description="Polar residues" evidence="2">
    <location>
        <begin position="311"/>
        <end position="323"/>
    </location>
</feature>
<proteinExistence type="predicted"/>
<dbReference type="PANTHER" id="PTHR31005:SF8">
    <property type="entry name" value="DUF4139 DOMAIN-CONTAINING PROTEIN"/>
    <property type="match status" value="1"/>
</dbReference>
<dbReference type="AlphaFoldDB" id="A0A0D7BJZ7"/>
<keyword evidence="1" id="KW-0175">Coiled coil</keyword>
<reference evidence="5 6" key="1">
    <citation type="journal article" date="2015" name="Fungal Genet. Biol.">
        <title>Evolution of novel wood decay mechanisms in Agaricales revealed by the genome sequences of Fistulina hepatica and Cylindrobasidium torrendii.</title>
        <authorList>
            <person name="Floudas D."/>
            <person name="Held B.W."/>
            <person name="Riley R."/>
            <person name="Nagy L.G."/>
            <person name="Koehler G."/>
            <person name="Ransdell A.S."/>
            <person name="Younus H."/>
            <person name="Chow J."/>
            <person name="Chiniquy J."/>
            <person name="Lipzen A."/>
            <person name="Tritt A."/>
            <person name="Sun H."/>
            <person name="Haridas S."/>
            <person name="LaButti K."/>
            <person name="Ohm R.A."/>
            <person name="Kues U."/>
            <person name="Blanchette R.A."/>
            <person name="Grigoriev I.V."/>
            <person name="Minto R.E."/>
            <person name="Hibbett D.S."/>
        </authorList>
    </citation>
    <scope>NUCLEOTIDE SEQUENCE [LARGE SCALE GENOMIC DNA]</scope>
    <source>
        <strain evidence="5 6">FP15055 ss-10</strain>
    </source>
</reference>
<dbReference type="Pfam" id="PF13600">
    <property type="entry name" value="DUF4140"/>
    <property type="match status" value="1"/>
</dbReference>
<evidence type="ECO:0000256" key="1">
    <source>
        <dbReference type="SAM" id="Coils"/>
    </source>
</evidence>
<dbReference type="Proteomes" id="UP000054007">
    <property type="component" value="Unassembled WGS sequence"/>
</dbReference>
<gene>
    <name evidence="5" type="ORF">CYLTODRAFT_487803</name>
</gene>
<protein>
    <recommendedName>
        <fullName evidence="7">DUF4139 domain-containing protein</fullName>
    </recommendedName>
</protein>
<feature type="coiled-coil region" evidence="1">
    <location>
        <begin position="138"/>
        <end position="165"/>
    </location>
</feature>
<dbReference type="NCBIfam" id="TIGR02231">
    <property type="entry name" value="mucoidy inhibitor MuiA family protein"/>
    <property type="match status" value="2"/>
</dbReference>
<keyword evidence="6" id="KW-1185">Reference proteome</keyword>
<dbReference type="InterPro" id="IPR025554">
    <property type="entry name" value="DUF4140"/>
</dbReference>
<dbReference type="STRING" id="1314674.A0A0D7BJZ7"/>
<evidence type="ECO:0000259" key="3">
    <source>
        <dbReference type="Pfam" id="PF13598"/>
    </source>
</evidence>
<name>A0A0D7BJZ7_9AGAR</name>
<evidence type="ECO:0000256" key="2">
    <source>
        <dbReference type="SAM" id="MobiDB-lite"/>
    </source>
</evidence>
<accession>A0A0D7BJZ7</accession>
<feature type="compositionally biased region" description="Low complexity" evidence="2">
    <location>
        <begin position="330"/>
        <end position="339"/>
    </location>
</feature>
<feature type="domain" description="DUF4139" evidence="3">
    <location>
        <begin position="193"/>
        <end position="673"/>
    </location>
</feature>
<sequence>MSSLQLSAKDYPVKSVTIYKSSRAEVVRSFPVELKTGQNTIEIGALASTIDQKSVRVSGLGEARLFDVVCKLGTSNAARYASTEVLRQLHARKVLLERNKRVQDHEADVLLQYAKSLSGEHVSPPQVETFLQTFVKTANRNNEQMAAIDEELVQIEREIEAETTKIGMKKGSCNGEITAVIRASEPAAIEMLVTYIVTETSWSPTYELHATTDNGKPSSKVHLHYHARIRQATGEDWSDARLTLNTSQNGAMDTTIPNLYPIKLRAARSNWNKGGAQAPTMFKPTGSGLFASNNNNQVVSGGLFGQPANPPSTAQAGSFSSFGTFGAHPQQQQQHSSSSGFGGGSSLFGSIGTNSAFGARPQQQQPLDSSPSSGFGGGGGSLFGGFGANAATQQTNAPPDGTSSVFGAATTLAAQTPSEAGGDDFEEILLPDAPVKETPLAMSFNVEGKSSIPSDDVEHKVFLNVFQFDTALSYIIVPRIDRRVFLQCKVRNTSEYRLLPGFVRVIMDNSFVSYTRIADVATGDTFDCTLGDDPTTKVTYSRKSDTTTSEGGAFSESFKRTTFTTVISVQNKHPFAIENLIVRDALPTVDDARMKVILQKPEALSNAKEGEKVKVKVDSVDKNDVKTKSEAVVCWSELVDDKGGEKEGKFQWKLRIDPTSRVTLETQWVVKFPSDLILSETSFGGMQKSA</sequence>
<evidence type="ECO:0000259" key="4">
    <source>
        <dbReference type="Pfam" id="PF13600"/>
    </source>
</evidence>